<dbReference type="PANTHER" id="PTHR11205">
    <property type="entry name" value="RIBOSOMAL PROTEIN S7"/>
    <property type="match status" value="1"/>
</dbReference>
<feature type="domain" description="Small ribosomal subunit protein uS7" evidence="8">
    <location>
        <begin position="3"/>
        <end position="150"/>
    </location>
</feature>
<evidence type="ECO:0000256" key="7">
    <source>
        <dbReference type="HAMAP-Rule" id="MF_00480"/>
    </source>
</evidence>
<evidence type="ECO:0000259" key="8">
    <source>
        <dbReference type="Pfam" id="PF00177"/>
    </source>
</evidence>
<dbReference type="InterPro" id="IPR036823">
    <property type="entry name" value="Ribosomal_uS7_dom_sf"/>
</dbReference>
<dbReference type="GO" id="GO:0003735">
    <property type="term" value="F:structural constituent of ribosome"/>
    <property type="evidence" value="ECO:0007669"/>
    <property type="project" value="InterPro"/>
</dbReference>
<dbReference type="AlphaFoldDB" id="A0A386B0J9"/>
<keyword evidence="4 7" id="KW-0689">Ribosomal protein</keyword>
<dbReference type="GO" id="GO:0015935">
    <property type="term" value="C:small ribosomal subunit"/>
    <property type="evidence" value="ECO:0007669"/>
    <property type="project" value="InterPro"/>
</dbReference>
<evidence type="ECO:0000256" key="4">
    <source>
        <dbReference type="ARBA" id="ARBA00022980"/>
    </source>
</evidence>
<comment type="subcellular location">
    <subcellularLocation>
        <location evidence="7">Plastid</location>
        <location evidence="7">Chloroplast</location>
    </subcellularLocation>
</comment>
<evidence type="ECO:0000256" key="5">
    <source>
        <dbReference type="ARBA" id="ARBA00023274"/>
    </source>
</evidence>
<dbReference type="PIRSF" id="PIRSF002122">
    <property type="entry name" value="RPS7p_RPS7a_RPS5e_RPS7o"/>
    <property type="match status" value="1"/>
</dbReference>
<proteinExistence type="inferred from homology"/>
<dbReference type="SUPFAM" id="SSF47973">
    <property type="entry name" value="Ribosomal protein S7"/>
    <property type="match status" value="1"/>
</dbReference>
<sequence length="159" mass="18386">MSRRKLKKNTSLLSDPIYQSYLIQLLTNHILKKGKKTLAYKIVQKMLHFIDTKTNKQEDPVDIFNKAINNLRPSFEIKTKRIGGAVYKMPIEINYYRSLTLAVQFLLNATYLKTGKLFYVKLATEILEASQNTGAAIRKKDEIHKIAESNVKLKKKKIN</sequence>
<keyword evidence="3 7" id="KW-0694">RNA-binding</keyword>
<evidence type="ECO:0000256" key="1">
    <source>
        <dbReference type="ARBA" id="ARBA00007151"/>
    </source>
</evidence>
<dbReference type="InterPro" id="IPR005717">
    <property type="entry name" value="Ribosomal_uS7_bac/org-type"/>
</dbReference>
<reference evidence="9" key="2">
    <citation type="journal article" date="2019" name="Mol. Phylogenet. Evol.">
        <title>Reassessment of the classification of bryopsidales (chlorophyta) based on chloroplast phylogenomic analyses.</title>
        <authorList>
            <person name="Cremen M.C."/>
            <person name="Leliaert F."/>
            <person name="West J."/>
            <person name="Lam D.W."/>
            <person name="Shimada S."/>
            <person name="Lopez-Bautista J.M."/>
            <person name="Verbruggen H."/>
        </authorList>
    </citation>
    <scope>NUCLEOTIDE SEQUENCE</scope>
</reference>
<dbReference type="RefSeq" id="YP_009519254.1">
    <property type="nucleotide sequence ID" value="NC_039524.1"/>
</dbReference>
<name>A0A386B0J9_CODAR</name>
<dbReference type="NCBIfam" id="TIGR01029">
    <property type="entry name" value="rpsG_bact"/>
    <property type="match status" value="1"/>
</dbReference>
<dbReference type="Gene3D" id="1.10.455.10">
    <property type="entry name" value="Ribosomal protein S7 domain"/>
    <property type="match status" value="1"/>
</dbReference>
<comment type="similarity">
    <text evidence="1 7">Belongs to the universal ribosomal protein uS7 family.</text>
</comment>
<evidence type="ECO:0000313" key="9">
    <source>
        <dbReference type="EMBL" id="AYC65226.1"/>
    </source>
</evidence>
<organism evidence="9">
    <name type="scientific">Codium arabicum</name>
    <name type="common">Green alga</name>
    <dbReference type="NCBI Taxonomy" id="221038"/>
    <lineage>
        <taxon>Eukaryota</taxon>
        <taxon>Viridiplantae</taxon>
        <taxon>Chlorophyta</taxon>
        <taxon>core chlorophytes</taxon>
        <taxon>Ulvophyceae</taxon>
        <taxon>TCBD clade</taxon>
        <taxon>Bryopsidales</taxon>
        <taxon>Bryopsidineae</taxon>
        <taxon>Codiaceae</taxon>
        <taxon>Codium</taxon>
    </lineage>
</organism>
<dbReference type="EMBL" id="MH591107">
    <property type="protein sequence ID" value="AYC65226.1"/>
    <property type="molecule type" value="Genomic_DNA"/>
</dbReference>
<protein>
    <recommendedName>
        <fullName evidence="6 7">Small ribosomal subunit protein uS7c</fullName>
    </recommendedName>
</protein>
<geneLocation type="chloroplast" evidence="9"/>
<dbReference type="Pfam" id="PF00177">
    <property type="entry name" value="Ribosomal_S7"/>
    <property type="match status" value="1"/>
</dbReference>
<dbReference type="InterPro" id="IPR000235">
    <property type="entry name" value="Ribosomal_uS7"/>
</dbReference>
<dbReference type="CDD" id="cd14869">
    <property type="entry name" value="uS7_Bacteria"/>
    <property type="match status" value="1"/>
</dbReference>
<dbReference type="InterPro" id="IPR023798">
    <property type="entry name" value="Ribosomal_uS7_dom"/>
</dbReference>
<gene>
    <name evidence="7 9" type="primary">rps7</name>
</gene>
<dbReference type="GeneID" id="38279150"/>
<reference evidence="9" key="1">
    <citation type="submission" date="2018-07" db="EMBL/GenBank/DDBJ databases">
        <authorList>
            <person name="Quirk P.G."/>
            <person name="Krulwich T.A."/>
        </authorList>
    </citation>
    <scope>NUCLEOTIDE SEQUENCE</scope>
</reference>
<evidence type="ECO:0000256" key="3">
    <source>
        <dbReference type="ARBA" id="ARBA00022884"/>
    </source>
</evidence>
<comment type="subunit">
    <text evidence="7">Part of the 30S ribosomal subunit.</text>
</comment>
<dbReference type="HAMAP" id="MF_00480_B">
    <property type="entry name" value="Ribosomal_uS7_B"/>
    <property type="match status" value="1"/>
</dbReference>
<dbReference type="GO" id="GO:0006412">
    <property type="term" value="P:translation"/>
    <property type="evidence" value="ECO:0007669"/>
    <property type="project" value="UniProtKB-UniRule"/>
</dbReference>
<dbReference type="GO" id="GO:0009507">
    <property type="term" value="C:chloroplast"/>
    <property type="evidence" value="ECO:0007669"/>
    <property type="project" value="UniProtKB-SubCell"/>
</dbReference>
<accession>A0A386B0J9</accession>
<evidence type="ECO:0000256" key="2">
    <source>
        <dbReference type="ARBA" id="ARBA00022730"/>
    </source>
</evidence>
<keyword evidence="9" id="KW-0934">Plastid</keyword>
<keyword evidence="9" id="KW-0150">Chloroplast</keyword>
<evidence type="ECO:0000256" key="6">
    <source>
        <dbReference type="ARBA" id="ARBA00035151"/>
    </source>
</evidence>
<comment type="function">
    <text evidence="7">One of the primary rRNA binding proteins, it binds directly to 16S rRNA where it nucleates assembly of the head domain of the 30S subunit.</text>
</comment>
<keyword evidence="2 7" id="KW-0699">rRNA-binding</keyword>
<dbReference type="GO" id="GO:0019843">
    <property type="term" value="F:rRNA binding"/>
    <property type="evidence" value="ECO:0007669"/>
    <property type="project" value="UniProtKB-UniRule"/>
</dbReference>
<keyword evidence="5 7" id="KW-0687">Ribonucleoprotein</keyword>